<feature type="domain" description="Plant heme peroxidase family profile" evidence="16">
    <location>
        <begin position="1"/>
        <end position="223"/>
    </location>
</feature>
<keyword evidence="5" id="KW-0349">Heme</keyword>
<protein>
    <recommendedName>
        <fullName evidence="3">peroxidase</fullName>
        <ecNumber evidence="3">1.11.1.7</ecNumber>
    </recommendedName>
</protein>
<dbReference type="Gene3D" id="1.10.520.10">
    <property type="match status" value="1"/>
</dbReference>
<evidence type="ECO:0000256" key="6">
    <source>
        <dbReference type="ARBA" id="ARBA00022723"/>
    </source>
</evidence>
<keyword evidence="10 15" id="KW-1015">Disulfide bond</keyword>
<evidence type="ECO:0000256" key="3">
    <source>
        <dbReference type="ARBA" id="ARBA00012313"/>
    </source>
</evidence>
<feature type="disulfide bond" evidence="15">
    <location>
        <begin position="27"/>
        <end position="219"/>
    </location>
</feature>
<dbReference type="Gene3D" id="1.10.420.10">
    <property type="entry name" value="Peroxidase, domain 2"/>
    <property type="match status" value="1"/>
</dbReference>
<feature type="binding site" evidence="13">
    <location>
        <position position="69"/>
    </location>
    <ligand>
        <name>substrate</name>
    </ligand>
</feature>
<evidence type="ECO:0000256" key="1">
    <source>
        <dbReference type="ARBA" id="ARBA00000189"/>
    </source>
</evidence>
<evidence type="ECO:0000256" key="7">
    <source>
        <dbReference type="ARBA" id="ARBA00022837"/>
    </source>
</evidence>
<gene>
    <name evidence="17" type="ORF">LUZ62_074643</name>
</gene>
<evidence type="ECO:0000256" key="8">
    <source>
        <dbReference type="ARBA" id="ARBA00023002"/>
    </source>
</evidence>
<dbReference type="EC" id="1.11.1.7" evidence="3"/>
<comment type="cofactor">
    <cofactor evidence="14">
        <name>heme b</name>
        <dbReference type="ChEBI" id="CHEBI:60344"/>
    </cofactor>
    <text evidence="14">Binds 1 heme b (iron(II)-protoporphyrin IX) group per subunit.</text>
</comment>
<feature type="binding site" evidence="14">
    <location>
        <position position="143"/>
    </location>
    <ligand>
        <name>Ca(2+)</name>
        <dbReference type="ChEBI" id="CHEBI:29108"/>
        <label>2</label>
    </ligand>
</feature>
<dbReference type="AlphaFoldDB" id="A0AAV8DC75"/>
<dbReference type="PRINTS" id="PR00461">
    <property type="entry name" value="PLPEROXIDASE"/>
</dbReference>
<keyword evidence="11" id="KW-0325">Glycoprotein</keyword>
<evidence type="ECO:0000256" key="11">
    <source>
        <dbReference type="ARBA" id="ARBA00023180"/>
    </source>
</evidence>
<keyword evidence="7 14" id="KW-0106">Calcium</keyword>
<keyword evidence="6 14" id="KW-0479">Metal-binding</keyword>
<reference evidence="17" key="1">
    <citation type="submission" date="2022-08" db="EMBL/GenBank/DDBJ databases">
        <authorList>
            <person name="Marques A."/>
        </authorList>
    </citation>
    <scope>NUCLEOTIDE SEQUENCE</scope>
    <source>
        <strain evidence="17">RhyPub2mFocal</strain>
        <tissue evidence="17">Leaves</tissue>
    </source>
</reference>
<evidence type="ECO:0000256" key="5">
    <source>
        <dbReference type="ARBA" id="ARBA00022617"/>
    </source>
</evidence>
<evidence type="ECO:0000256" key="4">
    <source>
        <dbReference type="ARBA" id="ARBA00022559"/>
    </source>
</evidence>
<feature type="binding site" evidence="14">
    <location>
        <position position="146"/>
    </location>
    <ligand>
        <name>Ca(2+)</name>
        <dbReference type="ChEBI" id="CHEBI:29108"/>
        <label>2</label>
    </ligand>
</feature>
<dbReference type="GO" id="GO:0046872">
    <property type="term" value="F:metal ion binding"/>
    <property type="evidence" value="ECO:0007669"/>
    <property type="project" value="UniProtKB-KW"/>
</dbReference>
<name>A0AAV8DC75_9POAL</name>
<comment type="cofactor">
    <cofactor evidence="14">
        <name>Ca(2+)</name>
        <dbReference type="ChEBI" id="CHEBI:29108"/>
    </cofactor>
    <text evidence="14">Binds 2 calcium ions per subunit.</text>
</comment>
<keyword evidence="8" id="KW-0560">Oxidoreductase</keyword>
<evidence type="ECO:0000256" key="12">
    <source>
        <dbReference type="ARBA" id="ARBA00023324"/>
    </source>
</evidence>
<feature type="binding site" evidence="14">
    <location>
        <position position="151"/>
    </location>
    <ligand>
        <name>Ca(2+)</name>
        <dbReference type="ChEBI" id="CHEBI:29108"/>
        <label>2</label>
    </ligand>
</feature>
<dbReference type="PROSITE" id="PS00435">
    <property type="entry name" value="PEROXIDASE_1"/>
    <property type="match status" value="1"/>
</dbReference>
<organism evidence="17 18">
    <name type="scientific">Rhynchospora pubera</name>
    <dbReference type="NCBI Taxonomy" id="906938"/>
    <lineage>
        <taxon>Eukaryota</taxon>
        <taxon>Viridiplantae</taxon>
        <taxon>Streptophyta</taxon>
        <taxon>Embryophyta</taxon>
        <taxon>Tracheophyta</taxon>
        <taxon>Spermatophyta</taxon>
        <taxon>Magnoliopsida</taxon>
        <taxon>Liliopsida</taxon>
        <taxon>Poales</taxon>
        <taxon>Cyperaceae</taxon>
        <taxon>Cyperoideae</taxon>
        <taxon>Rhynchosporeae</taxon>
        <taxon>Rhynchospora</taxon>
    </lineage>
</organism>
<dbReference type="GO" id="GO:0042744">
    <property type="term" value="P:hydrogen peroxide catabolic process"/>
    <property type="evidence" value="ECO:0007669"/>
    <property type="project" value="UniProtKB-KW"/>
</dbReference>
<evidence type="ECO:0000256" key="15">
    <source>
        <dbReference type="PIRSR" id="PIRSR600823-5"/>
    </source>
</evidence>
<keyword evidence="18" id="KW-1185">Reference proteome</keyword>
<keyword evidence="12" id="KW-0376">Hydrogen peroxide</keyword>
<evidence type="ECO:0000256" key="10">
    <source>
        <dbReference type="ARBA" id="ARBA00023157"/>
    </source>
</evidence>
<dbReference type="InterPro" id="IPR010255">
    <property type="entry name" value="Haem_peroxidase_sf"/>
</dbReference>
<feature type="disulfide bond" evidence="15">
    <location>
        <begin position="106"/>
        <end position="131"/>
    </location>
</feature>
<sequence>MNSIRGFEVIDDIKSQLENMCPQTVSCADILTVAARDSVVALGGADWPVLLGRRDSLTASQSAANSDLPSPDSDLSNLISAFAKKNLSTTDMIALSGAHTIGLARCSTFQTRLSSDTNINPSFAASLRANCSSGINDSTAPLDTATPTVFDTNYYQNLMVYKGLLHSDQVLYNNDAADFLVRMYVQNPFQFFTDFTATMIKMGNIDLLTGSNGEIRVNCRKTN</sequence>
<dbReference type="GO" id="GO:0140825">
    <property type="term" value="F:lactoperoxidase activity"/>
    <property type="evidence" value="ECO:0007669"/>
    <property type="project" value="UniProtKB-EC"/>
</dbReference>
<evidence type="ECO:0000256" key="14">
    <source>
        <dbReference type="PIRSR" id="PIRSR600823-3"/>
    </source>
</evidence>
<evidence type="ECO:0000313" key="17">
    <source>
        <dbReference type="EMBL" id="KAJ4764268.1"/>
    </source>
</evidence>
<dbReference type="PRINTS" id="PR00458">
    <property type="entry name" value="PEROXIDASE"/>
</dbReference>
<accession>A0AAV8DC75</accession>
<comment type="catalytic activity">
    <reaction evidence="1">
        <text>2 a phenolic donor + H2O2 = 2 a phenolic radical donor + 2 H2O</text>
        <dbReference type="Rhea" id="RHEA:56136"/>
        <dbReference type="ChEBI" id="CHEBI:15377"/>
        <dbReference type="ChEBI" id="CHEBI:16240"/>
        <dbReference type="ChEBI" id="CHEBI:139520"/>
        <dbReference type="ChEBI" id="CHEBI:139521"/>
        <dbReference type="EC" id="1.11.1.7"/>
    </reaction>
</comment>
<evidence type="ECO:0000256" key="13">
    <source>
        <dbReference type="PIRSR" id="PIRSR600823-2"/>
    </source>
</evidence>
<dbReference type="InterPro" id="IPR002016">
    <property type="entry name" value="Haem_peroxidase"/>
</dbReference>
<keyword evidence="4 17" id="KW-0575">Peroxidase</keyword>
<dbReference type="GO" id="GO:0020037">
    <property type="term" value="F:heme binding"/>
    <property type="evidence" value="ECO:0007669"/>
    <property type="project" value="InterPro"/>
</dbReference>
<feature type="binding site" description="axial binding residue" evidence="14">
    <location>
        <position position="99"/>
    </location>
    <ligand>
        <name>heme b</name>
        <dbReference type="ChEBI" id="CHEBI:60344"/>
    </ligand>
    <ligandPart>
        <name>Fe</name>
        <dbReference type="ChEBI" id="CHEBI:18248"/>
    </ligandPart>
</feature>
<evidence type="ECO:0000259" key="16">
    <source>
        <dbReference type="PROSITE" id="PS50873"/>
    </source>
</evidence>
<dbReference type="EMBL" id="JAMFTS010000004">
    <property type="protein sequence ID" value="KAJ4764268.1"/>
    <property type="molecule type" value="Genomic_DNA"/>
</dbReference>
<dbReference type="InterPro" id="IPR019793">
    <property type="entry name" value="Peroxidases_heam-ligand_BS"/>
</dbReference>
<dbReference type="PANTHER" id="PTHR31388:SF247">
    <property type="entry name" value="PEROXIDASE"/>
    <property type="match status" value="1"/>
</dbReference>
<comment type="similarity">
    <text evidence="2">Belongs to the peroxidase family. Ascorbate peroxidase subfamily.</text>
</comment>
<feature type="binding site" evidence="14">
    <location>
        <position position="100"/>
    </location>
    <ligand>
        <name>Ca(2+)</name>
        <dbReference type="ChEBI" id="CHEBI:29108"/>
        <label>2</label>
    </ligand>
</feature>
<dbReference type="GO" id="GO:0006979">
    <property type="term" value="P:response to oxidative stress"/>
    <property type="evidence" value="ECO:0007669"/>
    <property type="project" value="InterPro"/>
</dbReference>
<dbReference type="CDD" id="cd00693">
    <property type="entry name" value="secretory_peroxidase"/>
    <property type="match status" value="1"/>
</dbReference>
<dbReference type="PANTHER" id="PTHR31388">
    <property type="entry name" value="PEROXIDASE 72-RELATED"/>
    <property type="match status" value="1"/>
</dbReference>
<dbReference type="Proteomes" id="UP001140206">
    <property type="component" value="Chromosome 4"/>
</dbReference>
<keyword evidence="9 14" id="KW-0408">Iron</keyword>
<evidence type="ECO:0000313" key="18">
    <source>
        <dbReference type="Proteomes" id="UP001140206"/>
    </source>
</evidence>
<comment type="caution">
    <text evidence="17">The sequence shown here is derived from an EMBL/GenBank/DDBJ whole genome shotgun (WGS) entry which is preliminary data.</text>
</comment>
<dbReference type="Pfam" id="PF00141">
    <property type="entry name" value="peroxidase"/>
    <property type="match status" value="1"/>
</dbReference>
<dbReference type="PROSITE" id="PS50873">
    <property type="entry name" value="PEROXIDASE_4"/>
    <property type="match status" value="1"/>
</dbReference>
<dbReference type="FunFam" id="1.10.420.10:FF:000006">
    <property type="entry name" value="Peroxidase"/>
    <property type="match status" value="1"/>
</dbReference>
<dbReference type="SUPFAM" id="SSF48113">
    <property type="entry name" value="Heme-dependent peroxidases"/>
    <property type="match status" value="1"/>
</dbReference>
<proteinExistence type="inferred from homology"/>
<dbReference type="InterPro" id="IPR033905">
    <property type="entry name" value="Secretory_peroxidase"/>
</dbReference>
<evidence type="ECO:0000256" key="9">
    <source>
        <dbReference type="ARBA" id="ARBA00023004"/>
    </source>
</evidence>
<dbReference type="InterPro" id="IPR000823">
    <property type="entry name" value="Peroxidase_pln"/>
</dbReference>
<evidence type="ECO:0000256" key="2">
    <source>
        <dbReference type="ARBA" id="ARBA00006873"/>
    </source>
</evidence>